<organism evidence="2 3">
    <name type="scientific">Epilithonimonas lactis</name>
    <dbReference type="NCBI Taxonomy" id="421072"/>
    <lineage>
        <taxon>Bacteria</taxon>
        <taxon>Pseudomonadati</taxon>
        <taxon>Bacteroidota</taxon>
        <taxon>Flavobacteriia</taxon>
        <taxon>Flavobacteriales</taxon>
        <taxon>Weeksellaceae</taxon>
        <taxon>Chryseobacterium group</taxon>
        <taxon>Epilithonimonas</taxon>
    </lineage>
</organism>
<dbReference type="eggNOG" id="ENOG502Z848">
    <property type="taxonomic scope" value="Bacteria"/>
</dbReference>
<protein>
    <recommendedName>
        <fullName evidence="4">Porin</fullName>
    </recommendedName>
</protein>
<sequence>MKRNLLKAGLIAALLTATFGFAQEGKLDNLKPRDKRGLTVFENPKDTVSTFDHLRVKVGGAFALQFQGLKHENNATPVINAAGVNTNQLFDLGNNINLPTANLDLDVALYDGVNLHLRTFLSSRHHNETYVKGGYLQIDKLDFIQKGFAEDIMKYTTIKVGQDQINYGDAQLRRSDNAYAIMNPFVGNYLMDAYATFPFAEIYYRRNGVIVMGGVTNGKLNQTATGGTSPGIYGKIGYDKQVNEDLRVRLTGSAYNIARAPRLDFYNGDRAGSRYYFVMENTAATSSAQMRSGMVDPDFQNTLTSFMINPFVKYKGLEFFGIFESASGRNLTETERRTYNQYAAELLYRFGNDENFYFGGRYNKVDGKIITGEDISVDRYNIGGGWFMTKNILTKLEYVNQKYDGYPTTNIKSDGKFNGFMLEAVISF</sequence>
<dbReference type="EMBL" id="JPLY01000004">
    <property type="protein sequence ID" value="KFC21346.1"/>
    <property type="molecule type" value="Genomic_DNA"/>
</dbReference>
<accession>A0A085BFV1</accession>
<dbReference type="OrthoDB" id="638836at2"/>
<feature type="chain" id="PRO_5001787069" description="Porin" evidence="1">
    <location>
        <begin position="23"/>
        <end position="428"/>
    </location>
</feature>
<evidence type="ECO:0000313" key="3">
    <source>
        <dbReference type="Proteomes" id="UP000028623"/>
    </source>
</evidence>
<dbReference type="SUPFAM" id="SSF56935">
    <property type="entry name" value="Porins"/>
    <property type="match status" value="1"/>
</dbReference>
<evidence type="ECO:0000256" key="1">
    <source>
        <dbReference type="SAM" id="SignalP"/>
    </source>
</evidence>
<proteinExistence type="predicted"/>
<gene>
    <name evidence="2" type="ORF">IO89_14245</name>
</gene>
<evidence type="ECO:0000313" key="2">
    <source>
        <dbReference type="EMBL" id="KFC21346.1"/>
    </source>
</evidence>
<dbReference type="Proteomes" id="UP000028623">
    <property type="component" value="Unassembled WGS sequence"/>
</dbReference>
<evidence type="ECO:0008006" key="4">
    <source>
        <dbReference type="Google" id="ProtNLM"/>
    </source>
</evidence>
<feature type="signal peptide" evidence="1">
    <location>
        <begin position="1"/>
        <end position="22"/>
    </location>
</feature>
<reference evidence="2 3" key="1">
    <citation type="submission" date="2014-07" db="EMBL/GenBank/DDBJ databases">
        <title>Epilithonimonas lactis LMG 22401 Genome.</title>
        <authorList>
            <person name="Pipes S.E."/>
            <person name="Stropko S.J."/>
        </authorList>
    </citation>
    <scope>NUCLEOTIDE SEQUENCE [LARGE SCALE GENOMIC DNA]</scope>
    <source>
        <strain evidence="2 3">LMG 24401</strain>
    </source>
</reference>
<keyword evidence="3" id="KW-1185">Reference proteome</keyword>
<keyword evidence="1" id="KW-0732">Signal</keyword>
<dbReference type="STRING" id="421072.SAMN04488097_0755"/>
<dbReference type="RefSeq" id="WP_034977273.1">
    <property type="nucleotide sequence ID" value="NZ_FOFI01000001.1"/>
</dbReference>
<comment type="caution">
    <text evidence="2">The sequence shown here is derived from an EMBL/GenBank/DDBJ whole genome shotgun (WGS) entry which is preliminary data.</text>
</comment>
<dbReference type="AlphaFoldDB" id="A0A085BFV1"/>
<name>A0A085BFV1_9FLAO</name>